<evidence type="ECO:0000256" key="7">
    <source>
        <dbReference type="SAM" id="SignalP"/>
    </source>
</evidence>
<dbReference type="EMBL" id="CP002850">
    <property type="protein sequence ID" value="AEH61970.1"/>
    <property type="molecule type" value="Genomic_DNA"/>
</dbReference>
<feature type="signal peptide" evidence="7">
    <location>
        <begin position="1"/>
        <end position="17"/>
    </location>
</feature>
<keyword evidence="3 7" id="KW-0732">Signal</keyword>
<evidence type="ECO:0000256" key="2">
    <source>
        <dbReference type="ARBA" id="ARBA00022475"/>
    </source>
</evidence>
<dbReference type="Pfam" id="PF08085">
    <property type="entry name" value="Entericidin"/>
    <property type="match status" value="1"/>
</dbReference>
<evidence type="ECO:0000256" key="4">
    <source>
        <dbReference type="ARBA" id="ARBA00023136"/>
    </source>
</evidence>
<sequence precursor="true">MRILIHCLMASAVLALAACNTVQGFGQDLSSAGQSMSNSAERNK</sequence>
<keyword evidence="5" id="KW-0564">Palmitate</keyword>
<protein>
    <submittedName>
        <fullName evidence="8">Entericidin EcnAB</fullName>
    </submittedName>
</protein>
<evidence type="ECO:0000256" key="1">
    <source>
        <dbReference type="ARBA" id="ARBA00010296"/>
    </source>
</evidence>
<keyword evidence="4" id="KW-0472">Membrane</keyword>
<keyword evidence="2" id="KW-1003">Cell membrane</keyword>
<dbReference type="Proteomes" id="UP000001494">
    <property type="component" value="Chromosome"/>
</dbReference>
<dbReference type="GO" id="GO:0009636">
    <property type="term" value="P:response to toxic substance"/>
    <property type="evidence" value="ECO:0007669"/>
    <property type="project" value="InterPro"/>
</dbReference>
<reference evidence="8 9" key="1">
    <citation type="journal article" date="2011" name="J. Bacteriol.">
        <title>Genome sequence of the ethanol-producing Zymomonas mobilis subsp. mobilis lectotype strain ATCC 10988.</title>
        <authorList>
            <person name="Pappas K.M."/>
            <person name="Kouvelis V.N."/>
            <person name="Saunders E."/>
            <person name="Brettin T.S."/>
            <person name="Bruce D."/>
            <person name="Detter C."/>
            <person name="Balakireva M."/>
            <person name="Han C.S."/>
            <person name="Savvakis G."/>
            <person name="Kyrpides N.C."/>
            <person name="Typas M.A."/>
        </authorList>
    </citation>
    <scope>NUCLEOTIDE SEQUENCE [LARGE SCALE GENOMIC DNA]</scope>
    <source>
        <strain evidence="9">ATCC 10988 / DSM 424 / CCUG 17860 / LMG 404 / NCIMB 8938 / NRRL B-806 / ZM1</strain>
    </source>
</reference>
<keyword evidence="6" id="KW-0449">Lipoprotein</keyword>
<organism evidence="8 9">
    <name type="scientific">Zymomonas mobilis subsp. mobilis (strain ATCC 10988 / DSM 424 / LMG 404 / NCIMB 8938 / NRRL B-806 / ZM1)</name>
    <dbReference type="NCBI Taxonomy" id="555217"/>
    <lineage>
        <taxon>Bacteria</taxon>
        <taxon>Pseudomonadati</taxon>
        <taxon>Pseudomonadota</taxon>
        <taxon>Alphaproteobacteria</taxon>
        <taxon>Sphingomonadales</taxon>
        <taxon>Zymomonadaceae</taxon>
        <taxon>Zymomonas</taxon>
    </lineage>
</organism>
<name>A0A0H3FW19_ZYMMA</name>
<feature type="chain" id="PRO_5002609442" evidence="7">
    <location>
        <begin position="18"/>
        <end position="44"/>
    </location>
</feature>
<dbReference type="InterPro" id="IPR012556">
    <property type="entry name" value="Entericidin"/>
</dbReference>
<dbReference type="RefSeq" id="WP_012816905.1">
    <property type="nucleotide sequence ID" value="NC_017262.1"/>
</dbReference>
<gene>
    <name evidence="8" type="ordered locus">Zmob_0117</name>
</gene>
<evidence type="ECO:0000256" key="5">
    <source>
        <dbReference type="ARBA" id="ARBA00023139"/>
    </source>
</evidence>
<evidence type="ECO:0000313" key="8">
    <source>
        <dbReference type="EMBL" id="AEH61970.1"/>
    </source>
</evidence>
<evidence type="ECO:0000256" key="6">
    <source>
        <dbReference type="ARBA" id="ARBA00023288"/>
    </source>
</evidence>
<comment type="similarity">
    <text evidence="1">Belongs to the EcnA/EcnB lipoprotein family.</text>
</comment>
<dbReference type="AlphaFoldDB" id="A0A0H3FW19"/>
<dbReference type="eggNOG" id="COG5510">
    <property type="taxonomic scope" value="Bacteria"/>
</dbReference>
<evidence type="ECO:0000313" key="9">
    <source>
        <dbReference type="Proteomes" id="UP000001494"/>
    </source>
</evidence>
<dbReference type="KEGG" id="zmm:Zmob_0117"/>
<dbReference type="HOGENOM" id="CLU_193827_4_2_5"/>
<dbReference type="GO" id="GO:0016020">
    <property type="term" value="C:membrane"/>
    <property type="evidence" value="ECO:0007669"/>
    <property type="project" value="InterPro"/>
</dbReference>
<evidence type="ECO:0000256" key="3">
    <source>
        <dbReference type="ARBA" id="ARBA00022729"/>
    </source>
</evidence>
<dbReference type="PROSITE" id="PS51257">
    <property type="entry name" value="PROKAR_LIPOPROTEIN"/>
    <property type="match status" value="1"/>
</dbReference>
<proteinExistence type="inferred from homology"/>
<accession>A0A0H3FW19</accession>
<dbReference type="OrthoDB" id="7363288at2"/>